<feature type="transmembrane region" description="Helical" evidence="6">
    <location>
        <begin position="178"/>
        <end position="198"/>
    </location>
</feature>
<feature type="transmembrane region" description="Helical" evidence="6">
    <location>
        <begin position="85"/>
        <end position="104"/>
    </location>
</feature>
<feature type="transmembrane region" description="Helical" evidence="6">
    <location>
        <begin position="361"/>
        <end position="382"/>
    </location>
</feature>
<feature type="transmembrane region" description="Helical" evidence="6">
    <location>
        <begin position="144"/>
        <end position="166"/>
    </location>
</feature>
<name>A0ABN2B5K3_9ACTN</name>
<evidence type="ECO:0000313" key="9">
    <source>
        <dbReference type="Proteomes" id="UP001500842"/>
    </source>
</evidence>
<dbReference type="InterPro" id="IPR036259">
    <property type="entry name" value="MFS_trans_sf"/>
</dbReference>
<feature type="transmembrane region" description="Helical" evidence="6">
    <location>
        <begin position="250"/>
        <end position="270"/>
    </location>
</feature>
<comment type="caution">
    <text evidence="8">The sequence shown here is derived from an EMBL/GenBank/DDBJ whole genome shotgun (WGS) entry which is preliminary data.</text>
</comment>
<dbReference type="RefSeq" id="WP_141007369.1">
    <property type="nucleotide sequence ID" value="NZ_BAAAOR010000030.1"/>
</dbReference>
<keyword evidence="9" id="KW-1185">Reference proteome</keyword>
<comment type="subcellular location">
    <subcellularLocation>
        <location evidence="1">Cell membrane</location>
        <topology evidence="1">Multi-pass membrane protein</topology>
    </subcellularLocation>
</comment>
<feature type="transmembrane region" description="Helical" evidence="6">
    <location>
        <begin position="59"/>
        <end position="79"/>
    </location>
</feature>
<dbReference type="PROSITE" id="PS50850">
    <property type="entry name" value="MFS"/>
    <property type="match status" value="1"/>
</dbReference>
<keyword evidence="4 6" id="KW-1133">Transmembrane helix</keyword>
<proteinExistence type="predicted"/>
<evidence type="ECO:0000256" key="1">
    <source>
        <dbReference type="ARBA" id="ARBA00004651"/>
    </source>
</evidence>
<dbReference type="InterPro" id="IPR020846">
    <property type="entry name" value="MFS_dom"/>
</dbReference>
<keyword evidence="5 6" id="KW-0472">Membrane</keyword>
<sequence>MALTTSTSAPAPTPADGETLPWPVLLVLGSATLVMVTGEMLPTAVLGPMSRGLAVSESAAGLLVSVWAAVVVVASLPLVRLTRGLPRPAVIAGSLLAFALAAAGTALAPSYAVVLVARTLGAAAVGLLWSTVNAHVADLVPDRLLGRATSVVLGGATLGMVLGTPVGRLVADLAGWRASFGVLAVASVVASALVLRVVPVAGAGTTSAPSARPGGGSLRPMVVVTVLVALVLVGHYGAYTFITRLAGPPAAALLVFGLASAVGVVVAGRVERTVAGLVATTVLTAAAVLAVGSHGSLLLVAVWGMASGALPPLAQTLILRLGGPEHRALAGALIPVLFNGGIAVGAALASGIVASYGVGGLGVPAAALIALAGVALMAVRSLPAWSPLGSR</sequence>
<dbReference type="SUPFAM" id="SSF103473">
    <property type="entry name" value="MFS general substrate transporter"/>
    <property type="match status" value="1"/>
</dbReference>
<keyword evidence="3 6" id="KW-0812">Transmembrane</keyword>
<evidence type="ECO:0000259" key="7">
    <source>
        <dbReference type="PROSITE" id="PS50850"/>
    </source>
</evidence>
<protein>
    <submittedName>
        <fullName evidence="8">MFS transporter</fullName>
    </submittedName>
</protein>
<dbReference type="PANTHER" id="PTHR43124:SF3">
    <property type="entry name" value="CHLORAMPHENICOL EFFLUX PUMP RV0191"/>
    <property type="match status" value="1"/>
</dbReference>
<feature type="transmembrane region" description="Helical" evidence="6">
    <location>
        <begin position="327"/>
        <end position="349"/>
    </location>
</feature>
<organism evidence="8 9">
    <name type="scientific">Nocardioides humi</name>
    <dbReference type="NCBI Taxonomy" id="449461"/>
    <lineage>
        <taxon>Bacteria</taxon>
        <taxon>Bacillati</taxon>
        <taxon>Actinomycetota</taxon>
        <taxon>Actinomycetes</taxon>
        <taxon>Propionibacteriales</taxon>
        <taxon>Nocardioidaceae</taxon>
        <taxon>Nocardioides</taxon>
    </lineage>
</organism>
<dbReference type="Proteomes" id="UP001500842">
    <property type="component" value="Unassembled WGS sequence"/>
</dbReference>
<evidence type="ECO:0000256" key="5">
    <source>
        <dbReference type="ARBA" id="ARBA00023136"/>
    </source>
</evidence>
<dbReference type="Gene3D" id="1.20.1250.20">
    <property type="entry name" value="MFS general substrate transporter like domains"/>
    <property type="match status" value="1"/>
</dbReference>
<gene>
    <name evidence="8" type="ORF">GCM10009788_41350</name>
</gene>
<dbReference type="EMBL" id="BAAAOR010000030">
    <property type="protein sequence ID" value="GAA1534171.1"/>
    <property type="molecule type" value="Genomic_DNA"/>
</dbReference>
<feature type="domain" description="Major facilitator superfamily (MFS) profile" evidence="7">
    <location>
        <begin position="24"/>
        <end position="391"/>
    </location>
</feature>
<feature type="transmembrane region" description="Helical" evidence="6">
    <location>
        <begin position="111"/>
        <end position="132"/>
    </location>
</feature>
<reference evidence="8 9" key="1">
    <citation type="journal article" date="2019" name="Int. J. Syst. Evol. Microbiol.">
        <title>The Global Catalogue of Microorganisms (GCM) 10K type strain sequencing project: providing services to taxonomists for standard genome sequencing and annotation.</title>
        <authorList>
            <consortium name="The Broad Institute Genomics Platform"/>
            <consortium name="The Broad Institute Genome Sequencing Center for Infectious Disease"/>
            <person name="Wu L."/>
            <person name="Ma J."/>
        </authorList>
    </citation>
    <scope>NUCLEOTIDE SEQUENCE [LARGE SCALE GENOMIC DNA]</scope>
    <source>
        <strain evidence="8 9">JCM 14942</strain>
    </source>
</reference>
<evidence type="ECO:0000256" key="6">
    <source>
        <dbReference type="SAM" id="Phobius"/>
    </source>
</evidence>
<dbReference type="InterPro" id="IPR011701">
    <property type="entry name" value="MFS"/>
</dbReference>
<feature type="transmembrane region" description="Helical" evidence="6">
    <location>
        <begin position="20"/>
        <end position="38"/>
    </location>
</feature>
<dbReference type="PANTHER" id="PTHR43124">
    <property type="entry name" value="PURINE EFFLUX PUMP PBUE"/>
    <property type="match status" value="1"/>
</dbReference>
<evidence type="ECO:0000256" key="2">
    <source>
        <dbReference type="ARBA" id="ARBA00022475"/>
    </source>
</evidence>
<feature type="transmembrane region" description="Helical" evidence="6">
    <location>
        <begin position="218"/>
        <end position="238"/>
    </location>
</feature>
<evidence type="ECO:0000256" key="3">
    <source>
        <dbReference type="ARBA" id="ARBA00022692"/>
    </source>
</evidence>
<keyword evidence="2" id="KW-1003">Cell membrane</keyword>
<dbReference type="Pfam" id="PF07690">
    <property type="entry name" value="MFS_1"/>
    <property type="match status" value="1"/>
</dbReference>
<dbReference type="InterPro" id="IPR050189">
    <property type="entry name" value="MFS_Efflux_Transporters"/>
</dbReference>
<evidence type="ECO:0000313" key="8">
    <source>
        <dbReference type="EMBL" id="GAA1534171.1"/>
    </source>
</evidence>
<accession>A0ABN2B5K3</accession>
<evidence type="ECO:0000256" key="4">
    <source>
        <dbReference type="ARBA" id="ARBA00022989"/>
    </source>
</evidence>